<dbReference type="EMBL" id="SJPJ01000001">
    <property type="protein sequence ID" value="TWT80208.1"/>
    <property type="molecule type" value="Genomic_DNA"/>
</dbReference>
<reference evidence="1 2" key="1">
    <citation type="submission" date="2019-02" db="EMBL/GenBank/DDBJ databases">
        <title>Deep-cultivation of Planctomycetes and their phenomic and genomic characterization uncovers novel biology.</title>
        <authorList>
            <person name="Wiegand S."/>
            <person name="Jogler M."/>
            <person name="Boedeker C."/>
            <person name="Pinto D."/>
            <person name="Vollmers J."/>
            <person name="Rivas-Marin E."/>
            <person name="Kohn T."/>
            <person name="Peeters S.H."/>
            <person name="Heuer A."/>
            <person name="Rast P."/>
            <person name="Oberbeckmann S."/>
            <person name="Bunk B."/>
            <person name="Jeske O."/>
            <person name="Meyerdierks A."/>
            <person name="Storesund J.E."/>
            <person name="Kallscheuer N."/>
            <person name="Luecker S."/>
            <person name="Lage O.M."/>
            <person name="Pohl T."/>
            <person name="Merkel B.J."/>
            <person name="Hornburger P."/>
            <person name="Mueller R.-W."/>
            <person name="Bruemmer F."/>
            <person name="Labrenz M."/>
            <person name="Spormann A.M."/>
            <person name="Op Den Camp H."/>
            <person name="Overmann J."/>
            <person name="Amann R."/>
            <person name="Jetten M.S.M."/>
            <person name="Mascher T."/>
            <person name="Medema M.H."/>
            <person name="Devos D.P."/>
            <person name="Kaster A.-K."/>
            <person name="Ovreas L."/>
            <person name="Rohde M."/>
            <person name="Galperin M.Y."/>
            <person name="Jogler C."/>
        </authorList>
    </citation>
    <scope>NUCLEOTIDE SEQUENCE [LARGE SCALE GENOMIC DNA]</scope>
    <source>
        <strain evidence="1 2">CA13</strain>
    </source>
</reference>
<gene>
    <name evidence="1" type="ORF">CA13_16210</name>
</gene>
<comment type="caution">
    <text evidence="1">The sequence shown here is derived from an EMBL/GenBank/DDBJ whole genome shotgun (WGS) entry which is preliminary data.</text>
</comment>
<evidence type="ECO:0000313" key="2">
    <source>
        <dbReference type="Proteomes" id="UP000315010"/>
    </source>
</evidence>
<accession>A0A5C5YYN3</accession>
<name>A0A5C5YYN3_9BACT</name>
<evidence type="ECO:0000313" key="1">
    <source>
        <dbReference type="EMBL" id="TWT80208.1"/>
    </source>
</evidence>
<proteinExistence type="predicted"/>
<dbReference type="Proteomes" id="UP000315010">
    <property type="component" value="Unassembled WGS sequence"/>
</dbReference>
<keyword evidence="2" id="KW-1185">Reference proteome</keyword>
<protein>
    <submittedName>
        <fullName evidence="1">Uncharacterized protein</fullName>
    </submittedName>
</protein>
<organism evidence="1 2">
    <name type="scientific">Novipirellula herctigrandis</name>
    <dbReference type="NCBI Taxonomy" id="2527986"/>
    <lineage>
        <taxon>Bacteria</taxon>
        <taxon>Pseudomonadati</taxon>
        <taxon>Planctomycetota</taxon>
        <taxon>Planctomycetia</taxon>
        <taxon>Pirellulales</taxon>
        <taxon>Pirellulaceae</taxon>
        <taxon>Novipirellula</taxon>
    </lineage>
</organism>
<sequence>MHLLPSDATLLQAILFGCGSSSICLHSILNTVISLGHDPLSFVEFDSGLARLATAGLIVFEGNRVTPMDEALMLAEEVMCQNGSAQRFHAQLLDVLTTISIEDRGVDGYTTEVLLPTEYDQAFI</sequence>
<dbReference type="AlphaFoldDB" id="A0A5C5YYN3"/>